<dbReference type="AlphaFoldDB" id="A0A4Y2FU00"/>
<dbReference type="Proteomes" id="UP000499080">
    <property type="component" value="Unassembled WGS sequence"/>
</dbReference>
<organism evidence="1 2">
    <name type="scientific">Araneus ventricosus</name>
    <name type="common">Orbweaver spider</name>
    <name type="synonym">Epeira ventricosa</name>
    <dbReference type="NCBI Taxonomy" id="182803"/>
    <lineage>
        <taxon>Eukaryota</taxon>
        <taxon>Metazoa</taxon>
        <taxon>Ecdysozoa</taxon>
        <taxon>Arthropoda</taxon>
        <taxon>Chelicerata</taxon>
        <taxon>Arachnida</taxon>
        <taxon>Araneae</taxon>
        <taxon>Araneomorphae</taxon>
        <taxon>Entelegynae</taxon>
        <taxon>Araneoidea</taxon>
        <taxon>Araneidae</taxon>
        <taxon>Araneus</taxon>
    </lineage>
</organism>
<protein>
    <submittedName>
        <fullName evidence="1">Uncharacterized protein</fullName>
    </submittedName>
</protein>
<accession>A0A4Y2FU00</accession>
<sequence>MVKRISHFPTSAVVCRVETESLEVDGEGPMASGELDAFSGPVHRYFLNNAVNRSASLTIIPLLQQGGTFYKFTLSVTIYSKTWLTKFVLTETQVVRYAFKIANP</sequence>
<name>A0A4Y2FU00_ARAVE</name>
<comment type="caution">
    <text evidence="1">The sequence shown here is derived from an EMBL/GenBank/DDBJ whole genome shotgun (WGS) entry which is preliminary data.</text>
</comment>
<evidence type="ECO:0000313" key="1">
    <source>
        <dbReference type="EMBL" id="GBM45002.1"/>
    </source>
</evidence>
<dbReference type="EMBL" id="BGPR01001086">
    <property type="protein sequence ID" value="GBM45002.1"/>
    <property type="molecule type" value="Genomic_DNA"/>
</dbReference>
<gene>
    <name evidence="1" type="ORF">AVEN_225748_1</name>
</gene>
<evidence type="ECO:0000313" key="2">
    <source>
        <dbReference type="Proteomes" id="UP000499080"/>
    </source>
</evidence>
<proteinExistence type="predicted"/>
<keyword evidence="2" id="KW-1185">Reference proteome</keyword>
<reference evidence="1 2" key="1">
    <citation type="journal article" date="2019" name="Sci. Rep.">
        <title>Orb-weaving spider Araneus ventricosus genome elucidates the spidroin gene catalogue.</title>
        <authorList>
            <person name="Kono N."/>
            <person name="Nakamura H."/>
            <person name="Ohtoshi R."/>
            <person name="Moran D.A.P."/>
            <person name="Shinohara A."/>
            <person name="Yoshida Y."/>
            <person name="Fujiwara M."/>
            <person name="Mori M."/>
            <person name="Tomita M."/>
            <person name="Arakawa K."/>
        </authorList>
    </citation>
    <scope>NUCLEOTIDE SEQUENCE [LARGE SCALE GENOMIC DNA]</scope>
</reference>